<dbReference type="PANTHER" id="PTHR23023">
    <property type="entry name" value="DIMETHYLANILINE MONOOXYGENASE"/>
    <property type="match status" value="1"/>
</dbReference>
<feature type="compositionally biased region" description="Basic and acidic residues" evidence="5">
    <location>
        <begin position="530"/>
        <end position="542"/>
    </location>
</feature>
<dbReference type="AlphaFoldDB" id="A0A4Y7SFH6"/>
<name>A0A4Y7SFH6_COPMI</name>
<keyword evidence="3" id="KW-0274">FAD</keyword>
<dbReference type="InterPro" id="IPR050346">
    <property type="entry name" value="FMO-like"/>
</dbReference>
<dbReference type="GO" id="GO:0050660">
    <property type="term" value="F:flavin adenine dinucleotide binding"/>
    <property type="evidence" value="ECO:0007669"/>
    <property type="project" value="InterPro"/>
</dbReference>
<dbReference type="Gene3D" id="3.50.50.60">
    <property type="entry name" value="FAD/NAD(P)-binding domain"/>
    <property type="match status" value="2"/>
</dbReference>
<proteinExistence type="inferred from homology"/>
<evidence type="ECO:0000256" key="3">
    <source>
        <dbReference type="ARBA" id="ARBA00022827"/>
    </source>
</evidence>
<organism evidence="6 7">
    <name type="scientific">Coprinellus micaceus</name>
    <name type="common">Glistening ink-cap mushroom</name>
    <name type="synonym">Coprinus micaceus</name>
    <dbReference type="NCBI Taxonomy" id="71717"/>
    <lineage>
        <taxon>Eukaryota</taxon>
        <taxon>Fungi</taxon>
        <taxon>Dikarya</taxon>
        <taxon>Basidiomycota</taxon>
        <taxon>Agaricomycotina</taxon>
        <taxon>Agaricomycetes</taxon>
        <taxon>Agaricomycetidae</taxon>
        <taxon>Agaricales</taxon>
        <taxon>Agaricineae</taxon>
        <taxon>Psathyrellaceae</taxon>
        <taxon>Coprinellus</taxon>
    </lineage>
</organism>
<dbReference type="InterPro" id="IPR036188">
    <property type="entry name" value="FAD/NAD-bd_sf"/>
</dbReference>
<reference evidence="6 7" key="1">
    <citation type="journal article" date="2019" name="Nat. Ecol. Evol.">
        <title>Megaphylogeny resolves global patterns of mushroom evolution.</title>
        <authorList>
            <person name="Varga T."/>
            <person name="Krizsan K."/>
            <person name="Foldi C."/>
            <person name="Dima B."/>
            <person name="Sanchez-Garcia M."/>
            <person name="Sanchez-Ramirez S."/>
            <person name="Szollosi G.J."/>
            <person name="Szarkandi J.G."/>
            <person name="Papp V."/>
            <person name="Albert L."/>
            <person name="Andreopoulos W."/>
            <person name="Angelini C."/>
            <person name="Antonin V."/>
            <person name="Barry K.W."/>
            <person name="Bougher N.L."/>
            <person name="Buchanan P."/>
            <person name="Buyck B."/>
            <person name="Bense V."/>
            <person name="Catcheside P."/>
            <person name="Chovatia M."/>
            <person name="Cooper J."/>
            <person name="Damon W."/>
            <person name="Desjardin D."/>
            <person name="Finy P."/>
            <person name="Geml J."/>
            <person name="Haridas S."/>
            <person name="Hughes K."/>
            <person name="Justo A."/>
            <person name="Karasinski D."/>
            <person name="Kautmanova I."/>
            <person name="Kiss B."/>
            <person name="Kocsube S."/>
            <person name="Kotiranta H."/>
            <person name="LaButti K.M."/>
            <person name="Lechner B.E."/>
            <person name="Liimatainen K."/>
            <person name="Lipzen A."/>
            <person name="Lukacs Z."/>
            <person name="Mihaltcheva S."/>
            <person name="Morgado L.N."/>
            <person name="Niskanen T."/>
            <person name="Noordeloos M.E."/>
            <person name="Ohm R.A."/>
            <person name="Ortiz-Santana B."/>
            <person name="Ovrebo C."/>
            <person name="Racz N."/>
            <person name="Riley R."/>
            <person name="Savchenko A."/>
            <person name="Shiryaev A."/>
            <person name="Soop K."/>
            <person name="Spirin V."/>
            <person name="Szebenyi C."/>
            <person name="Tomsovsky M."/>
            <person name="Tulloss R.E."/>
            <person name="Uehling J."/>
            <person name="Grigoriev I.V."/>
            <person name="Vagvolgyi C."/>
            <person name="Papp T."/>
            <person name="Martin F.M."/>
            <person name="Miettinen O."/>
            <person name="Hibbett D.S."/>
            <person name="Nagy L.G."/>
        </authorList>
    </citation>
    <scope>NUCLEOTIDE SEQUENCE [LARGE SCALE GENOMIC DNA]</scope>
    <source>
        <strain evidence="6 7">FP101781</strain>
    </source>
</reference>
<evidence type="ECO:0000256" key="1">
    <source>
        <dbReference type="ARBA" id="ARBA00009183"/>
    </source>
</evidence>
<comment type="similarity">
    <text evidence="1">Belongs to the FMO family.</text>
</comment>
<dbReference type="InterPro" id="IPR020946">
    <property type="entry name" value="Flavin_mOase-like"/>
</dbReference>
<gene>
    <name evidence="6" type="ORF">FA13DRAFT_1696572</name>
</gene>
<dbReference type="OrthoDB" id="66881at2759"/>
<keyword evidence="2" id="KW-0285">Flavoprotein</keyword>
<protein>
    <submittedName>
        <fullName evidence="6">FAD/NAD(P)-binding domain-containing protein</fullName>
    </submittedName>
</protein>
<evidence type="ECO:0000313" key="6">
    <source>
        <dbReference type="EMBL" id="TEB20618.1"/>
    </source>
</evidence>
<evidence type="ECO:0000256" key="2">
    <source>
        <dbReference type="ARBA" id="ARBA00022630"/>
    </source>
</evidence>
<dbReference type="GO" id="GO:0050661">
    <property type="term" value="F:NADP binding"/>
    <property type="evidence" value="ECO:0007669"/>
    <property type="project" value="InterPro"/>
</dbReference>
<evidence type="ECO:0000256" key="5">
    <source>
        <dbReference type="SAM" id="MobiDB-lite"/>
    </source>
</evidence>
<dbReference type="Pfam" id="PF00743">
    <property type="entry name" value="FMO-like"/>
    <property type="match status" value="2"/>
</dbReference>
<sequence>MALGPTSTNTKKKRIVIIGAGPAGLCALKCVLDGEGYKNGDWEVVVFEAREDLGGVWLPAEPISSRDPPRTPLYDSLTTNLPHPLMSFPDFPFPPETPLFPRAAAVLNYLQLYARFHELHPHIQLRTQVVSVDWNKEDNEWVIGTKGEKATNEVRDGEAESALQTEHADLVMISNGHYGSPRFPTTPGVQEWIDRGLATHSMWYRHPPPPPSQIKILVVGAGPSGQDLVADFLSLSPSALYSYTVIHSTTASPSESVPQLNGNTLLRRPRVSLYHTLSNTANSTVTFANGEVEEGIDHVYLATGYSYSYPFLASHILQAGYPPPLASPGGRNPILWNTSYSVHHLARHIWPVSFSPSLLPLPYPPTSLAFLALPSRVSPLPLVEAQARVSLAVFADPSLVDLQHEERLIQERWDEVEREGGGKGDRDTWGRWHIFQDGSEQYDYRESLSTDFKLSPPHTVPSWHRELYEAKGLLRSTWRALEGAGEWETYVMGVGRHGWDAARGGYTSEESLKGAERGWEGVCRRVLERWEEDQGKTSDEGKGVGGSAEAESVDLGRI</sequence>
<evidence type="ECO:0000256" key="4">
    <source>
        <dbReference type="ARBA" id="ARBA00023002"/>
    </source>
</evidence>
<feature type="region of interest" description="Disordered" evidence="5">
    <location>
        <begin position="530"/>
        <end position="558"/>
    </location>
</feature>
<accession>A0A4Y7SFH6</accession>
<dbReference type="GO" id="GO:0004499">
    <property type="term" value="F:N,N-dimethylaniline monooxygenase activity"/>
    <property type="evidence" value="ECO:0007669"/>
    <property type="project" value="InterPro"/>
</dbReference>
<dbReference type="EMBL" id="QPFP01000135">
    <property type="protein sequence ID" value="TEB20618.1"/>
    <property type="molecule type" value="Genomic_DNA"/>
</dbReference>
<dbReference type="STRING" id="71717.A0A4Y7SFH6"/>
<keyword evidence="4" id="KW-0560">Oxidoreductase</keyword>
<evidence type="ECO:0000313" key="7">
    <source>
        <dbReference type="Proteomes" id="UP000298030"/>
    </source>
</evidence>
<comment type="caution">
    <text evidence="6">The sequence shown here is derived from an EMBL/GenBank/DDBJ whole genome shotgun (WGS) entry which is preliminary data.</text>
</comment>
<dbReference type="Proteomes" id="UP000298030">
    <property type="component" value="Unassembled WGS sequence"/>
</dbReference>
<dbReference type="SUPFAM" id="SSF51905">
    <property type="entry name" value="FAD/NAD(P)-binding domain"/>
    <property type="match status" value="2"/>
</dbReference>
<keyword evidence="7" id="KW-1185">Reference proteome</keyword>